<keyword evidence="1" id="KW-0732">Signal</keyword>
<organism evidence="2 3">
    <name type="scientific">Phaeosphaeria nodorum (strain SN15 / ATCC MYA-4574 / FGSC 10173)</name>
    <name type="common">Glume blotch fungus</name>
    <name type="synonym">Parastagonospora nodorum</name>
    <dbReference type="NCBI Taxonomy" id="321614"/>
    <lineage>
        <taxon>Eukaryota</taxon>
        <taxon>Fungi</taxon>
        <taxon>Dikarya</taxon>
        <taxon>Ascomycota</taxon>
        <taxon>Pezizomycotina</taxon>
        <taxon>Dothideomycetes</taxon>
        <taxon>Pleosporomycetidae</taxon>
        <taxon>Pleosporales</taxon>
        <taxon>Pleosporineae</taxon>
        <taxon>Phaeosphaeriaceae</taxon>
        <taxon>Parastagonospora</taxon>
    </lineage>
</organism>
<accession>A0A7U2F227</accession>
<proteinExistence type="predicted"/>
<feature type="signal peptide" evidence="1">
    <location>
        <begin position="1"/>
        <end position="24"/>
    </location>
</feature>
<dbReference type="RefSeq" id="XP_001799204.1">
    <property type="nucleotide sequence ID" value="XM_001799152.1"/>
</dbReference>
<evidence type="ECO:0000313" key="3">
    <source>
        <dbReference type="Proteomes" id="UP000663193"/>
    </source>
</evidence>
<dbReference type="AlphaFoldDB" id="A0A7U2F227"/>
<sequence>MKCTTATGCQLIVLVLAGFASASAIDHANRRRAPAYGTLAECLMKEVPGFDKNSMVSIQALRACKDNMQKREVMETEEAEEDAANYIIDGGKPNVKVA</sequence>
<dbReference type="KEGG" id="pno:SNOG_08900"/>
<gene>
    <name evidence="2" type="ORF">JI435_089000</name>
</gene>
<evidence type="ECO:0008006" key="4">
    <source>
        <dbReference type="Google" id="ProtNLM"/>
    </source>
</evidence>
<dbReference type="EMBL" id="CP069029">
    <property type="protein sequence ID" value="QRC97316.1"/>
    <property type="molecule type" value="Genomic_DNA"/>
</dbReference>
<name>A0A7U2F227_PHANO</name>
<evidence type="ECO:0000313" key="2">
    <source>
        <dbReference type="EMBL" id="QRC97316.1"/>
    </source>
</evidence>
<feature type="chain" id="PRO_5034610872" description="Secreted protein" evidence="1">
    <location>
        <begin position="25"/>
        <end position="98"/>
    </location>
</feature>
<dbReference type="VEuPathDB" id="FungiDB:JI435_089000"/>
<dbReference type="Proteomes" id="UP000663193">
    <property type="component" value="Chromosome 7"/>
</dbReference>
<keyword evidence="3" id="KW-1185">Reference proteome</keyword>
<protein>
    <recommendedName>
        <fullName evidence="4">Secreted protein</fullName>
    </recommendedName>
</protein>
<reference evidence="3" key="1">
    <citation type="journal article" date="2021" name="BMC Genomics">
        <title>Chromosome-level genome assembly and manually-curated proteome of model necrotroph Parastagonospora nodorum Sn15 reveals a genome-wide trove of candidate effector homologs, and redundancy of virulence-related functions within an accessory chromosome.</title>
        <authorList>
            <person name="Bertazzoni S."/>
            <person name="Jones D.A.B."/>
            <person name="Phan H.T."/>
            <person name="Tan K.-C."/>
            <person name="Hane J.K."/>
        </authorList>
    </citation>
    <scope>NUCLEOTIDE SEQUENCE [LARGE SCALE GENOMIC DNA]</scope>
    <source>
        <strain evidence="3">SN15 / ATCC MYA-4574 / FGSC 10173)</strain>
    </source>
</reference>
<evidence type="ECO:0000256" key="1">
    <source>
        <dbReference type="SAM" id="SignalP"/>
    </source>
</evidence>